<dbReference type="NCBIfam" id="NF002490">
    <property type="entry name" value="PRK01777.1"/>
    <property type="match status" value="1"/>
</dbReference>
<dbReference type="EMBL" id="CP029554">
    <property type="protein sequence ID" value="AXE36928.1"/>
    <property type="molecule type" value="Genomic_DNA"/>
</dbReference>
<dbReference type="InterPro" id="IPR016155">
    <property type="entry name" value="Mopterin_synth/thiamin_S_b"/>
</dbReference>
<dbReference type="Pfam" id="PF03658">
    <property type="entry name" value="Ub-RnfH"/>
    <property type="match status" value="1"/>
</dbReference>
<dbReference type="PANTHER" id="PTHR37483:SF1">
    <property type="entry name" value="UPF0125 PROTEIN RATB"/>
    <property type="match status" value="1"/>
</dbReference>
<proteinExistence type="inferred from homology"/>
<evidence type="ECO:0000313" key="4">
    <source>
        <dbReference type="Proteomes" id="UP000252038"/>
    </source>
</evidence>
<dbReference type="Proteomes" id="UP000252038">
    <property type="component" value="Chromosome"/>
</dbReference>
<reference evidence="3 4" key="1">
    <citation type="submission" date="2018-05" db="EMBL/GenBank/DDBJ databases">
        <title>Genome sequencing, assembly and analysis of the novel insecticidal bacterium, Chromobacterium phragmitis.</title>
        <authorList>
            <person name="Sparks M.E."/>
            <person name="Blackburn M.B."/>
            <person name="Gundersen-Rindal D.E."/>
        </authorList>
    </citation>
    <scope>NUCLEOTIDE SEQUENCE [LARGE SCALE GENOMIC DNA]</scope>
    <source>
        <strain evidence="3">IIBBL 274-1</strain>
    </source>
</reference>
<comment type="similarity">
    <text evidence="1 2">Belongs to the UPF0125 (RnfH) family.</text>
</comment>
<dbReference type="RefSeq" id="WP_114074460.1">
    <property type="nucleotide sequence ID" value="NZ_CP029554.1"/>
</dbReference>
<dbReference type="PANTHER" id="PTHR37483">
    <property type="entry name" value="UPF0125 PROTEIN RATB"/>
    <property type="match status" value="1"/>
</dbReference>
<evidence type="ECO:0000256" key="2">
    <source>
        <dbReference type="HAMAP-Rule" id="MF_00460"/>
    </source>
</evidence>
<name>A0A344UNT0_9NEIS</name>
<dbReference type="AlphaFoldDB" id="A0A344UNT0"/>
<dbReference type="InterPro" id="IPR037021">
    <property type="entry name" value="RnfH_sf"/>
</dbReference>
<sequence length="100" mass="10967">MTERLNVEVAYARPDRQWLVALNLPEGATVQGAALASGILEVCPELDRSALKLGVFGKAAKPDAPLREGDRVEIYRPLLADPKEVRRQRAESGKRMKKGG</sequence>
<dbReference type="Gene3D" id="3.10.20.280">
    <property type="entry name" value="RnfH-like"/>
    <property type="match status" value="1"/>
</dbReference>
<gene>
    <name evidence="3" type="ORF">DK843_07730</name>
</gene>
<dbReference type="KEGG" id="chrb:DK843_07730"/>
<dbReference type="InterPro" id="IPR005346">
    <property type="entry name" value="RnfH"/>
</dbReference>
<dbReference type="HAMAP" id="MF_00460">
    <property type="entry name" value="UPF0125_RnfH"/>
    <property type="match status" value="1"/>
</dbReference>
<organism evidence="3 4">
    <name type="scientific">Chromobacterium phragmitis</name>
    <dbReference type="NCBI Taxonomy" id="2202141"/>
    <lineage>
        <taxon>Bacteria</taxon>
        <taxon>Pseudomonadati</taxon>
        <taxon>Pseudomonadota</taxon>
        <taxon>Betaproteobacteria</taxon>
        <taxon>Neisseriales</taxon>
        <taxon>Chromobacteriaceae</taxon>
        <taxon>Chromobacterium</taxon>
    </lineage>
</organism>
<evidence type="ECO:0000256" key="1">
    <source>
        <dbReference type="ARBA" id="ARBA00010645"/>
    </source>
</evidence>
<evidence type="ECO:0000313" key="3">
    <source>
        <dbReference type="EMBL" id="AXE36928.1"/>
    </source>
</evidence>
<accession>A0A344UNT0</accession>
<protein>
    <recommendedName>
        <fullName evidence="2">UPF0125 protein DK843_07730</fullName>
    </recommendedName>
</protein>
<dbReference type="SUPFAM" id="SSF54285">
    <property type="entry name" value="MoaD/ThiS"/>
    <property type="match status" value="1"/>
</dbReference>